<evidence type="ECO:0000256" key="1">
    <source>
        <dbReference type="ARBA" id="ARBA00011073"/>
    </source>
</evidence>
<dbReference type="InterPro" id="IPR050131">
    <property type="entry name" value="Peptidase_S8_subtilisin-like"/>
</dbReference>
<dbReference type="Pfam" id="PF19077">
    <property type="entry name" value="Big_13"/>
    <property type="match status" value="1"/>
</dbReference>
<feature type="signal peptide" evidence="6">
    <location>
        <begin position="1"/>
        <end position="27"/>
    </location>
</feature>
<name>A0ABT5DCP5_9BACT</name>
<feature type="active site" description="Charge relay system" evidence="5">
    <location>
        <position position="243"/>
    </location>
</feature>
<keyword evidence="2 5" id="KW-0645">Protease</keyword>
<dbReference type="InterPro" id="IPR036852">
    <property type="entry name" value="Peptidase_S8/S53_dom_sf"/>
</dbReference>
<dbReference type="InterPro" id="IPR000209">
    <property type="entry name" value="Peptidase_S8/S53_dom"/>
</dbReference>
<evidence type="ECO:0000259" key="7">
    <source>
        <dbReference type="Pfam" id="PF00082"/>
    </source>
</evidence>
<evidence type="ECO:0000256" key="2">
    <source>
        <dbReference type="ARBA" id="ARBA00022670"/>
    </source>
</evidence>
<dbReference type="PROSITE" id="PS51892">
    <property type="entry name" value="SUBTILASE"/>
    <property type="match status" value="1"/>
</dbReference>
<dbReference type="SUPFAM" id="SSF49265">
    <property type="entry name" value="Fibronectin type III"/>
    <property type="match status" value="1"/>
</dbReference>
<keyword evidence="10" id="KW-1185">Reference proteome</keyword>
<gene>
    <name evidence="9" type="ORF">POL68_22670</name>
</gene>
<sequence length="1084" mass="116936">MHDGRRRLALALWTGAFATLFSAPTRAQSLRADQLLEAPGATSTDWIRALPPVPAHELGPVLPAAAPSSEPGLEVAYPKVAPFQGEVQQPVQREKNLRASPRERPSRVALIRLPEDDLASQRERVQHSLGALAWHELFYGWHFFELPETLSPTSVRALLQRVNTEIVYVPDEPQEAGVIWNDPLLSTGASWPQNQWYLYNVGQRTGITGSPYDYDIDADEAWDVTLAAHGRGQFYYSTVAVVDSQVDLGHADMPDFVGACTLANAWSDTRCLPPETARTHGTAVAGLIGARAGNGYGMSGVNWAARVLALNVSLASDPERGFGYYQVINAIDYATRNGAHIINYSGGSRGGFQNNDNDPLYAAIRRAGERDIQFIAAAMNDNLNLDCGNASCQASPAGMTLYNLWTVAAADDNFNRSHFFTEANGTVHASNFGAVSVDSAAFGSDAFPGGGSDLVSLFPGNQFAPFSGTSAATPLVSGVASLIKSLRPQATPYVYQSCFGYTAAPQLNGLMRYPGVINAKLAADCALSFGEQTPPPVFNVISPAHYARLNQTPYLTWQAAPDYSVNYDVFLDGVFYARTSGTALSLTNVSDGTHRWYVRAVDAYGNWRNSTYEYDFVLDRVPPTAPVLTLPTSSQYVANPRPALRWEHATDSSGISHYQVVMDGVSTGSIGAAAGYNWPTALSEGMHSWRAVACDTHQNCTHSFSRTFYVDSVAPTAPTLTTPAHASFIGTAHPTLTWSASTDASPVSHRISIDSGPYVPPLSSTSHTPVAALTDGLHSWTVQACDPAGNCASPSTRTFTVDTLPPLPFAIQTPAEGALTVARPTFSWQATQDATGVTYQQLRLDGGAAITLGASVTSYAPTVNLSPGVHFVTVTACDRFDRCWTTPTRSIQVVGTQPTAPVPLAPTGGSSIATARPELSWAPATDDVGITTYVLEWSGGTSVTLAGTVTRYTPSTNLAEGTHSWRVTACDASAQCTNSGWASFSVDLQAPTAPFLLAPSREEVVWENPLYIFEWMHAYDDQHYVLYTVVIDNQEHEVPDSNSRLYLEEFLDDVEHTWFVRACDLAGNCTDSPSQTFTIRPYIK</sequence>
<dbReference type="RefSeq" id="WP_272141247.1">
    <property type="nucleotide sequence ID" value="NZ_JAQNDM010000002.1"/>
</dbReference>
<feature type="chain" id="PRO_5046704398" evidence="6">
    <location>
        <begin position="28"/>
        <end position="1084"/>
    </location>
</feature>
<evidence type="ECO:0000256" key="4">
    <source>
        <dbReference type="ARBA" id="ARBA00022825"/>
    </source>
</evidence>
<reference evidence="9 10" key="1">
    <citation type="submission" date="2022-11" db="EMBL/GenBank/DDBJ databases">
        <title>Minimal conservation of predation-associated metabolite biosynthetic gene clusters underscores biosynthetic potential of Myxococcota including descriptions for ten novel species: Archangium lansinium sp. nov., Myxococcus landrumus sp. nov., Nannocystis bai.</title>
        <authorList>
            <person name="Ahearne A."/>
            <person name="Stevens C."/>
            <person name="Dowd S."/>
        </authorList>
    </citation>
    <scope>NUCLEOTIDE SEQUENCE [LARGE SCALE GENOMIC DNA]</scope>
    <source>
        <strain evidence="9 10">NCWAL01</strain>
    </source>
</reference>
<dbReference type="InterPro" id="IPR015500">
    <property type="entry name" value="Peptidase_S8_subtilisin-rel"/>
</dbReference>
<dbReference type="InterPro" id="IPR013783">
    <property type="entry name" value="Ig-like_fold"/>
</dbReference>
<keyword evidence="4 5" id="KW-0720">Serine protease</keyword>
<evidence type="ECO:0000313" key="10">
    <source>
        <dbReference type="Proteomes" id="UP001221838"/>
    </source>
</evidence>
<keyword evidence="6" id="KW-0732">Signal</keyword>
<dbReference type="InterPro" id="IPR036116">
    <property type="entry name" value="FN3_sf"/>
</dbReference>
<proteinExistence type="inferred from homology"/>
<feature type="domain" description="Bacterial Ig-like" evidence="8">
    <location>
        <begin position="733"/>
        <end position="803"/>
    </location>
</feature>
<accession>A0ABT5DCP5</accession>
<evidence type="ECO:0000313" key="9">
    <source>
        <dbReference type="EMBL" id="MDC0711291.1"/>
    </source>
</evidence>
<dbReference type="PANTHER" id="PTHR43806">
    <property type="entry name" value="PEPTIDASE S8"/>
    <property type="match status" value="1"/>
</dbReference>
<dbReference type="InterPro" id="IPR023828">
    <property type="entry name" value="Peptidase_S8_Ser-AS"/>
</dbReference>
<dbReference type="InterPro" id="IPR044016">
    <property type="entry name" value="Big_13"/>
</dbReference>
<dbReference type="Pfam" id="PF00082">
    <property type="entry name" value="Peptidase_S8"/>
    <property type="match status" value="1"/>
</dbReference>
<dbReference type="Gene3D" id="3.40.50.200">
    <property type="entry name" value="Peptidase S8/S53 domain"/>
    <property type="match status" value="1"/>
</dbReference>
<evidence type="ECO:0000256" key="5">
    <source>
        <dbReference type="PROSITE-ProRule" id="PRU01240"/>
    </source>
</evidence>
<dbReference type="SUPFAM" id="SSF52743">
    <property type="entry name" value="Subtilisin-like"/>
    <property type="match status" value="1"/>
</dbReference>
<dbReference type="EMBL" id="JAQNDM010000002">
    <property type="protein sequence ID" value="MDC0711291.1"/>
    <property type="molecule type" value="Genomic_DNA"/>
</dbReference>
<dbReference type="PANTHER" id="PTHR43806:SF11">
    <property type="entry name" value="CEREVISIN-RELATED"/>
    <property type="match status" value="1"/>
</dbReference>
<comment type="similarity">
    <text evidence="1 5">Belongs to the peptidase S8 family.</text>
</comment>
<dbReference type="Gene3D" id="2.60.40.10">
    <property type="entry name" value="Immunoglobulins"/>
    <property type="match status" value="4"/>
</dbReference>
<comment type="caution">
    <text evidence="9">The sequence shown here is derived from an EMBL/GenBank/DDBJ whole genome shotgun (WGS) entry which is preliminary data.</text>
</comment>
<dbReference type="PROSITE" id="PS00137">
    <property type="entry name" value="SUBTILASE_HIS"/>
    <property type="match status" value="1"/>
</dbReference>
<dbReference type="PRINTS" id="PR00723">
    <property type="entry name" value="SUBTILISIN"/>
</dbReference>
<keyword evidence="3 5" id="KW-0378">Hydrolase</keyword>
<evidence type="ECO:0000256" key="3">
    <source>
        <dbReference type="ARBA" id="ARBA00022801"/>
    </source>
</evidence>
<evidence type="ECO:0000256" key="6">
    <source>
        <dbReference type="SAM" id="SignalP"/>
    </source>
</evidence>
<dbReference type="PROSITE" id="PS00138">
    <property type="entry name" value="SUBTILASE_SER"/>
    <property type="match status" value="1"/>
</dbReference>
<protein>
    <submittedName>
        <fullName evidence="9">S8 family serine peptidase</fullName>
    </submittedName>
</protein>
<feature type="active site" description="Charge relay system" evidence="5">
    <location>
        <position position="280"/>
    </location>
</feature>
<evidence type="ECO:0000259" key="8">
    <source>
        <dbReference type="Pfam" id="PF19077"/>
    </source>
</evidence>
<feature type="active site" description="Charge relay system" evidence="5">
    <location>
        <position position="470"/>
    </location>
</feature>
<feature type="domain" description="Peptidase S8/S53" evidence="7">
    <location>
        <begin position="238"/>
        <end position="503"/>
    </location>
</feature>
<dbReference type="Proteomes" id="UP001221838">
    <property type="component" value="Unassembled WGS sequence"/>
</dbReference>
<organism evidence="9 10">
    <name type="scientific">Stigmatella ashevillensis</name>
    <dbReference type="NCBI Taxonomy" id="2995309"/>
    <lineage>
        <taxon>Bacteria</taxon>
        <taxon>Pseudomonadati</taxon>
        <taxon>Myxococcota</taxon>
        <taxon>Myxococcia</taxon>
        <taxon>Myxococcales</taxon>
        <taxon>Cystobacterineae</taxon>
        <taxon>Archangiaceae</taxon>
        <taxon>Stigmatella</taxon>
    </lineage>
</organism>
<dbReference type="InterPro" id="IPR022398">
    <property type="entry name" value="Peptidase_S8_His-AS"/>
</dbReference>